<dbReference type="InterPro" id="IPR002912">
    <property type="entry name" value="ACT_dom"/>
</dbReference>
<evidence type="ECO:0000256" key="8">
    <source>
        <dbReference type="ARBA" id="ARBA00022777"/>
    </source>
</evidence>
<dbReference type="Pfam" id="PF01842">
    <property type="entry name" value="ACT"/>
    <property type="match status" value="1"/>
</dbReference>
<name>A0A7S0I7S3_MICPS</name>
<dbReference type="GO" id="GO:0005952">
    <property type="term" value="C:cAMP-dependent protein kinase complex"/>
    <property type="evidence" value="ECO:0007669"/>
    <property type="project" value="TreeGrafter"/>
</dbReference>
<evidence type="ECO:0000256" key="6">
    <source>
        <dbReference type="ARBA" id="ARBA00022679"/>
    </source>
</evidence>
<dbReference type="InterPro" id="IPR045865">
    <property type="entry name" value="ACT-like_dom_sf"/>
</dbReference>
<feature type="compositionally biased region" description="Basic and acidic residues" evidence="15">
    <location>
        <begin position="1072"/>
        <end position="1089"/>
    </location>
</feature>
<dbReference type="SUPFAM" id="SSF55021">
    <property type="entry name" value="ACT-like"/>
    <property type="match status" value="1"/>
</dbReference>
<feature type="region of interest" description="Disordered" evidence="15">
    <location>
        <begin position="461"/>
        <end position="507"/>
    </location>
</feature>
<evidence type="ECO:0000256" key="9">
    <source>
        <dbReference type="ARBA" id="ARBA00022840"/>
    </source>
</evidence>
<keyword evidence="8" id="KW-0418">Kinase</keyword>
<dbReference type="PROSITE" id="PS00108">
    <property type="entry name" value="PROTEIN_KINASE_ST"/>
    <property type="match status" value="1"/>
</dbReference>
<reference evidence="19" key="1">
    <citation type="submission" date="2021-01" db="EMBL/GenBank/DDBJ databases">
        <authorList>
            <person name="Corre E."/>
            <person name="Pelletier E."/>
            <person name="Niang G."/>
            <person name="Scheremetjew M."/>
            <person name="Finn R."/>
            <person name="Kale V."/>
            <person name="Holt S."/>
            <person name="Cochrane G."/>
            <person name="Meng A."/>
            <person name="Brown T."/>
            <person name="Cohen L."/>
        </authorList>
    </citation>
    <scope>NUCLEOTIDE SEQUENCE</scope>
    <source>
        <strain evidence="19">CCMP1723</strain>
    </source>
</reference>
<feature type="region of interest" description="Disordered" evidence="15">
    <location>
        <begin position="324"/>
        <end position="348"/>
    </location>
</feature>
<dbReference type="SMART" id="SM00220">
    <property type="entry name" value="S_TKc"/>
    <property type="match status" value="1"/>
</dbReference>
<comment type="cofactor">
    <cofactor evidence="1">
        <name>Mg(2+)</name>
        <dbReference type="ChEBI" id="CHEBI:18420"/>
    </cofactor>
</comment>
<evidence type="ECO:0000256" key="11">
    <source>
        <dbReference type="ARBA" id="ARBA00022992"/>
    </source>
</evidence>
<dbReference type="GO" id="GO:0007010">
    <property type="term" value="P:cytoskeleton organization"/>
    <property type="evidence" value="ECO:0007669"/>
    <property type="project" value="UniProtKB-ARBA"/>
</dbReference>
<dbReference type="EMBL" id="HBEQ01001096">
    <property type="protein sequence ID" value="CAD8513436.1"/>
    <property type="molecule type" value="Transcribed_RNA"/>
</dbReference>
<dbReference type="PROSITE" id="PS51671">
    <property type="entry name" value="ACT"/>
    <property type="match status" value="1"/>
</dbReference>
<feature type="region of interest" description="Disordered" evidence="15">
    <location>
        <begin position="981"/>
        <end position="1008"/>
    </location>
</feature>
<feature type="region of interest" description="Disordered" evidence="15">
    <location>
        <begin position="1058"/>
        <end position="1202"/>
    </location>
</feature>
<keyword evidence="3" id="KW-0723">Serine/threonine-protein kinase</keyword>
<proteinExistence type="predicted"/>
<evidence type="ECO:0000256" key="5">
    <source>
        <dbReference type="ARBA" id="ARBA00022553"/>
    </source>
</evidence>
<evidence type="ECO:0000259" key="16">
    <source>
        <dbReference type="PROSITE" id="PS50011"/>
    </source>
</evidence>
<feature type="compositionally biased region" description="Polar residues" evidence="15">
    <location>
        <begin position="1120"/>
        <end position="1130"/>
    </location>
</feature>
<sequence length="1552" mass="168929">MGGDEALAPLTEAQAADLDRVVAELRVVLPDPTARDIHDYIEENMAASMGEWATANRVKKVNTRMNKAARAKAGVDRDMLEPDETDGPVVLEELGTWPDGTSLEEHLAEDEDTRIFSPDEHRAPVEGEDVAGGPSTALAYRRSLVACGGLWDGKLKVWRLHDDDDKGDPDELLVLCRAVRWWQSERGDDDGEIRAVFEVDFRRGNPRTGAHKRLVSALIAKHEEAGSVACTREVRDVWCAQLLRNRYWDEKYGGGGDGGANGAPPIDVESDAINANGISEAEVTALDLRLAEMEIRPAPEVEEVKRHGTGSAYRAKLYDEDAGIEPDVGGAARSPQSRDVRESSGRGMTQIEEKEAMVEWQLRTKVGGSTHSSAGFKLSQDKLANATEIMMEVPDRVGLIADVLECLNKNNVGVVHAHIYTTAEGLASNYLSVVDVATGEKITEEVLEEVHSALAARCFRDSKRDGPNKTRPMASNSAKRGLALVGTPSPPGAGTPTTPSPPKHDKKVWGIDIETEVKKRMARSHGGEVHGAEYMQMRSKATESLTRRMNNVNLAAVEPAVLTPEDRSVVDGALAVLPAYASIMFQSSKEEIISELREVRWAAGDVAFEPEDFIPNLYIIVEGSLFRDSWHNQAGNQVPALVLSRGCLLGEVALQHAYQTAARITSQNGEMEPVATRGFAVNVETFKRIVRSRIHRTRQLCINVLNIIETFRMVPANMKELLLNAMWTESKSYPPGSIISGGGKVPSFHIILEGEVRVGTDWRQVHLMAADSFGEDALLSEEAKKRAGLPPADEASTHSHVAVSHTVTLKVTRPLLERLWGADFDKYIRSRHDVTTASAAGASKNLIGGHQLGMPSDSMNASDSGSSLDSWPASPSPSFQSTKTDADKAKNVDGFDLGTAGDLSIRGGNVSSSIKSRGESLAKKALMGSVSVHAGMSGLGDSEAIARAAAEEESKKAKGASSTSIMASFKSFSKQMKKMMGVKSSKSKSPSNGVLNRRSSLEGFLPASPKHTIVEGESFKASESDSDASTQSGGAYLANDGYDSLENSVRGGMIHKKLRPTGGLLQSASSKLSDHKSSAMDIHKAESKPRPSGLRQSHSVVDLGGFGVDTPRHSRGPAVQTGTSPLQPSISWAPKRPPELALSPDSKSPSNLDSTSPSPSPSPPPGGLRGAMSAAALGMTEEEMMSSPAVRRSRSRRSSLIGLSEEDASERMLRGFTFAKQLGVGLTGSVYKAWRKVDGSRRSLKMLVKTQGDEESAARYAALAVKVMDKAKILEINETAHVVQESKIMKSVSKHPFIVSMLESFQTPSAMFIVMEYASGRDMFFMIHERGTLSLFQTKAYITQVTLALDHVHSKGFIYRDLKPENLLIREDGYLRLTDFGFAKALKPGERAYTVCGTPDYLAPETLRQQGCNRAADFWAIGVLLFEMMTGYPPFHGQTHSDLYRRITAGRMRSFPRQFDEDAADLVKRLLKQSEGERIGVGAEGIQKIRRHPFFKGFSWTSVLEQTLDMIRPDVEPDADKGPEDIKTPVKVECLEQPCHLSLAEQELFKEF</sequence>
<feature type="compositionally biased region" description="Low complexity" evidence="15">
    <location>
        <begin position="981"/>
        <end position="991"/>
    </location>
</feature>
<evidence type="ECO:0000256" key="14">
    <source>
        <dbReference type="ARBA" id="ARBA00048679"/>
    </source>
</evidence>
<evidence type="ECO:0000259" key="17">
    <source>
        <dbReference type="PROSITE" id="PS50042"/>
    </source>
</evidence>
<feature type="region of interest" description="Disordered" evidence="15">
    <location>
        <begin position="846"/>
        <end position="891"/>
    </location>
</feature>
<dbReference type="GO" id="GO:0004691">
    <property type="term" value="F:cAMP-dependent protein kinase activity"/>
    <property type="evidence" value="ECO:0007669"/>
    <property type="project" value="TreeGrafter"/>
</dbReference>
<keyword evidence="6" id="KW-0808">Transferase</keyword>
<dbReference type="PROSITE" id="PS50042">
    <property type="entry name" value="CNMP_BINDING_3"/>
    <property type="match status" value="2"/>
</dbReference>
<gene>
    <name evidence="19" type="ORF">MCOM1403_LOCUS861</name>
</gene>
<dbReference type="InterPro" id="IPR018490">
    <property type="entry name" value="cNMP-bd_dom_sf"/>
</dbReference>
<dbReference type="Pfam" id="PF00069">
    <property type="entry name" value="Pkinase"/>
    <property type="match status" value="1"/>
</dbReference>
<evidence type="ECO:0000259" key="18">
    <source>
        <dbReference type="PROSITE" id="PS51671"/>
    </source>
</evidence>
<dbReference type="Gene3D" id="1.10.510.10">
    <property type="entry name" value="Transferase(Phosphotransferase) domain 1"/>
    <property type="match status" value="1"/>
</dbReference>
<evidence type="ECO:0000313" key="19">
    <source>
        <dbReference type="EMBL" id="CAD8513436.1"/>
    </source>
</evidence>
<dbReference type="SUPFAM" id="SSF51206">
    <property type="entry name" value="cAMP-binding domain-like"/>
    <property type="match status" value="2"/>
</dbReference>
<evidence type="ECO:0000256" key="1">
    <source>
        <dbReference type="ARBA" id="ARBA00001946"/>
    </source>
</evidence>
<feature type="domain" description="ACT" evidence="18">
    <location>
        <begin position="388"/>
        <end position="467"/>
    </location>
</feature>
<feature type="compositionally biased region" description="Pro residues" evidence="15">
    <location>
        <begin position="488"/>
        <end position="501"/>
    </location>
</feature>
<dbReference type="GO" id="GO:0005524">
    <property type="term" value="F:ATP binding"/>
    <property type="evidence" value="ECO:0007669"/>
    <property type="project" value="UniProtKB-KW"/>
</dbReference>
<accession>A0A7S0I7S3</accession>
<organism evidence="19">
    <name type="scientific">Micromonas pusilla</name>
    <name type="common">Picoplanktonic green alga</name>
    <name type="synonym">Chromulina pusilla</name>
    <dbReference type="NCBI Taxonomy" id="38833"/>
    <lineage>
        <taxon>Eukaryota</taxon>
        <taxon>Viridiplantae</taxon>
        <taxon>Chlorophyta</taxon>
        <taxon>Mamiellophyceae</taxon>
        <taxon>Mamiellales</taxon>
        <taxon>Mamiellaceae</taxon>
        <taxon>Micromonas</taxon>
    </lineage>
</organism>
<keyword evidence="9" id="KW-0067">ATP-binding</keyword>
<dbReference type="InterPro" id="IPR008271">
    <property type="entry name" value="Ser/Thr_kinase_AS"/>
</dbReference>
<evidence type="ECO:0000256" key="2">
    <source>
        <dbReference type="ARBA" id="ARBA00012513"/>
    </source>
</evidence>
<evidence type="ECO:0000256" key="4">
    <source>
        <dbReference type="ARBA" id="ARBA00022535"/>
    </source>
</evidence>
<comment type="catalytic activity">
    <reaction evidence="14">
        <text>L-seryl-[protein] + ATP = O-phospho-L-seryl-[protein] + ADP + H(+)</text>
        <dbReference type="Rhea" id="RHEA:17989"/>
        <dbReference type="Rhea" id="RHEA-COMP:9863"/>
        <dbReference type="Rhea" id="RHEA-COMP:11604"/>
        <dbReference type="ChEBI" id="CHEBI:15378"/>
        <dbReference type="ChEBI" id="CHEBI:29999"/>
        <dbReference type="ChEBI" id="CHEBI:30616"/>
        <dbReference type="ChEBI" id="CHEBI:83421"/>
        <dbReference type="ChEBI" id="CHEBI:456216"/>
        <dbReference type="EC" id="2.7.11.1"/>
    </reaction>
</comment>
<feature type="compositionally biased region" description="Low complexity" evidence="15">
    <location>
        <begin position="1146"/>
        <end position="1157"/>
    </location>
</feature>
<dbReference type="CDD" id="cd00038">
    <property type="entry name" value="CAP_ED"/>
    <property type="match status" value="1"/>
</dbReference>
<feature type="compositionally biased region" description="Low complexity" evidence="15">
    <location>
        <begin position="855"/>
        <end position="878"/>
    </location>
</feature>
<feature type="domain" description="Protein kinase" evidence="16">
    <location>
        <begin position="1216"/>
        <end position="1495"/>
    </location>
</feature>
<dbReference type="PANTHER" id="PTHR24353:SF37">
    <property type="entry name" value="CAMP-DEPENDENT PROTEIN KINASE CATALYTIC SUBUNIT PRKX"/>
    <property type="match status" value="1"/>
</dbReference>
<dbReference type="Gene3D" id="2.60.120.10">
    <property type="entry name" value="Jelly Rolls"/>
    <property type="match status" value="2"/>
</dbReference>
<dbReference type="EC" id="2.7.11.1" evidence="2"/>
<evidence type="ECO:0000256" key="13">
    <source>
        <dbReference type="ARBA" id="ARBA00047899"/>
    </source>
</evidence>
<keyword evidence="7" id="KW-0547">Nucleotide-binding</keyword>
<feature type="domain" description="Cyclic nucleotide-binding" evidence="17">
    <location>
        <begin position="591"/>
        <end position="690"/>
    </location>
</feature>
<protein>
    <recommendedName>
        <fullName evidence="12">cGMP-dependent protein kinase</fullName>
        <ecNumber evidence="2">2.7.11.1</ecNumber>
    </recommendedName>
</protein>
<dbReference type="InterPro" id="IPR011009">
    <property type="entry name" value="Kinase-like_dom_sf"/>
</dbReference>
<keyword evidence="11" id="KW-0142">cGMP-binding</keyword>
<dbReference type="PROSITE" id="PS50011">
    <property type="entry name" value="PROTEIN_KINASE_DOM"/>
    <property type="match status" value="1"/>
</dbReference>
<dbReference type="Gene3D" id="3.30.200.20">
    <property type="entry name" value="Phosphorylase Kinase, domain 1"/>
    <property type="match status" value="1"/>
</dbReference>
<dbReference type="SUPFAM" id="SSF56112">
    <property type="entry name" value="Protein kinase-like (PK-like)"/>
    <property type="match status" value="1"/>
</dbReference>
<evidence type="ECO:0000256" key="12">
    <source>
        <dbReference type="ARBA" id="ARBA00024113"/>
    </source>
</evidence>
<keyword evidence="4" id="KW-0140">cGMP</keyword>
<evidence type="ECO:0000256" key="15">
    <source>
        <dbReference type="SAM" id="MobiDB-lite"/>
    </source>
</evidence>
<dbReference type="InterPro" id="IPR000595">
    <property type="entry name" value="cNMP-bd_dom"/>
</dbReference>
<dbReference type="FunFam" id="1.10.510.10:FF:000024">
    <property type="entry name" value="Probable serine/threonine-protein kinase cot-1"/>
    <property type="match status" value="1"/>
</dbReference>
<evidence type="ECO:0000256" key="7">
    <source>
        <dbReference type="ARBA" id="ARBA00022741"/>
    </source>
</evidence>
<feature type="domain" description="Cyclic nucleotide-binding" evidence="17">
    <location>
        <begin position="710"/>
        <end position="787"/>
    </location>
</feature>
<keyword evidence="5" id="KW-0597">Phosphoprotein</keyword>
<evidence type="ECO:0000256" key="10">
    <source>
        <dbReference type="ARBA" id="ARBA00022842"/>
    </source>
</evidence>
<dbReference type="InterPro" id="IPR014710">
    <property type="entry name" value="RmlC-like_jellyroll"/>
</dbReference>
<dbReference type="PANTHER" id="PTHR24353">
    <property type="entry name" value="CYCLIC NUCLEOTIDE-DEPENDENT PROTEIN KINASE"/>
    <property type="match status" value="1"/>
</dbReference>
<dbReference type="InterPro" id="IPR000719">
    <property type="entry name" value="Prot_kinase_dom"/>
</dbReference>
<dbReference type="GO" id="GO:0030553">
    <property type="term" value="F:cGMP binding"/>
    <property type="evidence" value="ECO:0007669"/>
    <property type="project" value="UniProtKB-KW"/>
</dbReference>
<comment type="catalytic activity">
    <reaction evidence="13">
        <text>L-threonyl-[protein] + ATP = O-phospho-L-threonyl-[protein] + ADP + H(+)</text>
        <dbReference type="Rhea" id="RHEA:46608"/>
        <dbReference type="Rhea" id="RHEA-COMP:11060"/>
        <dbReference type="Rhea" id="RHEA-COMP:11605"/>
        <dbReference type="ChEBI" id="CHEBI:15378"/>
        <dbReference type="ChEBI" id="CHEBI:30013"/>
        <dbReference type="ChEBI" id="CHEBI:30616"/>
        <dbReference type="ChEBI" id="CHEBI:61977"/>
        <dbReference type="ChEBI" id="CHEBI:456216"/>
        <dbReference type="EC" id="2.7.11.1"/>
    </reaction>
</comment>
<evidence type="ECO:0000256" key="3">
    <source>
        <dbReference type="ARBA" id="ARBA00022527"/>
    </source>
</evidence>
<keyword evidence="10" id="KW-0460">Magnesium</keyword>